<keyword evidence="3 6" id="KW-0378">Hydrolase</keyword>
<comment type="PTM">
    <text evidence="4">The conversion to 3-oxoalanine (also known as C-formylglycine, FGly), of a serine or cysteine residue in prokaryotes and of a cysteine residue in eukaryotes, is critical for catalytic activity.</text>
</comment>
<dbReference type="PANTHER" id="PTHR45953">
    <property type="entry name" value="IDURONATE 2-SULFATASE"/>
    <property type="match status" value="1"/>
</dbReference>
<sequence>MAQKRPNILYIMTDQQSAMAMSCAGNPYVKTPNMDRLAARGVRFANAYCAFPLSGPSRAAMFTGYMPTETGMQENGNPLPDSLRNQTLGSLLSQGGYECAYAGKWHVNTAELPSATAFGFTKLHGFDDEGLAEACVSFLRRKHDSPFFLVASFNNPHGICEFARGQNPPDGRIVEKRPDERPPLPANFARNPYDASALSYEKRSSLKIYPTAEYTPDDWRSYLNAYYQLVETVDAKIGQIVDELDRQRLWDNTLVIFTSDHGDGCAAHQWNQKTALYENVVNIPLIVCMPHGKNHGKVMSQLVSNGEDLMPTLCDFAGISLPAGRLGKSWRAALERGDGSVEIHPYVVTETNFAQTAGTLGWMVRTPQYKYVMYDTGKNREQLFDMSTDRGEMVNLAVVAQYRDVLRAHRHMLAEWMQRHPSKATRMKAKWMPVEQKK</sequence>
<dbReference type="PROSITE" id="PS00523">
    <property type="entry name" value="SULFATASE_1"/>
    <property type="match status" value="1"/>
</dbReference>
<dbReference type="EMBL" id="AP035785">
    <property type="protein sequence ID" value="BFO72314.1"/>
    <property type="molecule type" value="Genomic_DNA"/>
</dbReference>
<feature type="modified residue" description="3-oxoalanine (Ser)" evidence="4">
    <location>
        <position position="54"/>
    </location>
</feature>
<reference evidence="6" key="1">
    <citation type="submission" date="2024-07" db="EMBL/GenBank/DDBJ databases">
        <title>Complete genome sequence of Prevotella sp. YM-2024 GTC17253.</title>
        <authorList>
            <person name="Hayashi M."/>
            <person name="Muto Y."/>
            <person name="Tanaka K."/>
            <person name="Niwa H."/>
        </authorList>
    </citation>
    <scope>NUCLEOTIDE SEQUENCE</scope>
    <source>
        <strain evidence="6">GTC17253</strain>
    </source>
</reference>
<dbReference type="Gene3D" id="3.40.720.10">
    <property type="entry name" value="Alkaline Phosphatase, subunit A"/>
    <property type="match status" value="1"/>
</dbReference>
<evidence type="ECO:0000256" key="4">
    <source>
        <dbReference type="PIRSR" id="PIRSR600917-52"/>
    </source>
</evidence>
<dbReference type="InterPro" id="IPR017850">
    <property type="entry name" value="Alkaline_phosphatase_core_sf"/>
</dbReference>
<gene>
    <name evidence="6" type="ORF">GTC17253_22800</name>
</gene>
<accession>A0AB33IT05</accession>
<comment type="similarity">
    <text evidence="1">Belongs to the sulfatase family.</text>
</comment>
<organism evidence="6">
    <name type="scientific">Prevotella sp. GTC17253</name>
    <dbReference type="NCBI Taxonomy" id="3236793"/>
    <lineage>
        <taxon>Bacteria</taxon>
        <taxon>Pseudomonadati</taxon>
        <taxon>Bacteroidota</taxon>
        <taxon>Bacteroidia</taxon>
        <taxon>Bacteroidales</taxon>
        <taxon>Prevotellaceae</taxon>
        <taxon>Prevotella</taxon>
    </lineage>
</organism>
<dbReference type="GO" id="GO:0008484">
    <property type="term" value="F:sulfuric ester hydrolase activity"/>
    <property type="evidence" value="ECO:0007669"/>
    <property type="project" value="TreeGrafter"/>
</dbReference>
<dbReference type="InterPro" id="IPR024607">
    <property type="entry name" value="Sulfatase_CS"/>
</dbReference>
<evidence type="ECO:0000256" key="1">
    <source>
        <dbReference type="ARBA" id="ARBA00008779"/>
    </source>
</evidence>
<keyword evidence="2" id="KW-0479">Metal-binding</keyword>
<protein>
    <submittedName>
        <fullName evidence="6">Sulfatase-like hydrolase/transferase</fullName>
    </submittedName>
</protein>
<evidence type="ECO:0000259" key="5">
    <source>
        <dbReference type="Pfam" id="PF00884"/>
    </source>
</evidence>
<dbReference type="SUPFAM" id="SSF53649">
    <property type="entry name" value="Alkaline phosphatase-like"/>
    <property type="match status" value="1"/>
</dbReference>
<dbReference type="Pfam" id="PF00884">
    <property type="entry name" value="Sulfatase"/>
    <property type="match status" value="1"/>
</dbReference>
<name>A0AB33IT05_9BACT</name>
<evidence type="ECO:0000313" key="6">
    <source>
        <dbReference type="EMBL" id="BFO72314.1"/>
    </source>
</evidence>
<proteinExistence type="inferred from homology"/>
<dbReference type="AlphaFoldDB" id="A0AB33IT05"/>
<dbReference type="InterPro" id="IPR000917">
    <property type="entry name" value="Sulfatase_N"/>
</dbReference>
<dbReference type="GO" id="GO:0046872">
    <property type="term" value="F:metal ion binding"/>
    <property type="evidence" value="ECO:0007669"/>
    <property type="project" value="UniProtKB-KW"/>
</dbReference>
<dbReference type="PANTHER" id="PTHR45953:SF1">
    <property type="entry name" value="IDURONATE 2-SULFATASE"/>
    <property type="match status" value="1"/>
</dbReference>
<feature type="domain" description="Sulfatase N-terminal" evidence="5">
    <location>
        <begin position="6"/>
        <end position="319"/>
    </location>
</feature>
<evidence type="ECO:0000256" key="2">
    <source>
        <dbReference type="ARBA" id="ARBA00022723"/>
    </source>
</evidence>
<evidence type="ECO:0000256" key="3">
    <source>
        <dbReference type="ARBA" id="ARBA00022801"/>
    </source>
</evidence>
<dbReference type="GO" id="GO:0005737">
    <property type="term" value="C:cytoplasm"/>
    <property type="evidence" value="ECO:0007669"/>
    <property type="project" value="TreeGrafter"/>
</dbReference>